<keyword evidence="1" id="KW-0472">Membrane</keyword>
<evidence type="ECO:0000256" key="1">
    <source>
        <dbReference type="SAM" id="Phobius"/>
    </source>
</evidence>
<feature type="transmembrane region" description="Helical" evidence="1">
    <location>
        <begin position="12"/>
        <end position="36"/>
    </location>
</feature>
<gene>
    <name evidence="3" type="ORF">FJM65_18440</name>
</gene>
<dbReference type="PANTHER" id="PTHR36927:SF3">
    <property type="entry name" value="GLUCANS BIOSYNTHESIS PROTEIN C"/>
    <property type="match status" value="1"/>
</dbReference>
<dbReference type="AlphaFoldDB" id="A0A501W2U6"/>
<reference evidence="3 4" key="1">
    <citation type="submission" date="2019-06" db="EMBL/GenBank/DDBJ databases">
        <title>A novel bacterium of genus Pontibacter, isolated from marine sediment.</title>
        <authorList>
            <person name="Huang H."/>
            <person name="Mo K."/>
            <person name="Hu Y."/>
        </authorList>
    </citation>
    <scope>NUCLEOTIDE SEQUENCE [LARGE SCALE GENOMIC DNA]</scope>
    <source>
        <strain evidence="3 4">HB172049</strain>
    </source>
</reference>
<evidence type="ECO:0000313" key="3">
    <source>
        <dbReference type="EMBL" id="TPE42404.1"/>
    </source>
</evidence>
<proteinExistence type="predicted"/>
<protein>
    <submittedName>
        <fullName evidence="3">Acyltransferase</fullName>
    </submittedName>
</protein>
<dbReference type="EMBL" id="VFRQ01000013">
    <property type="protein sequence ID" value="TPE42404.1"/>
    <property type="molecule type" value="Genomic_DNA"/>
</dbReference>
<dbReference type="Pfam" id="PF01757">
    <property type="entry name" value="Acyl_transf_3"/>
    <property type="match status" value="1"/>
</dbReference>
<dbReference type="GO" id="GO:0016747">
    <property type="term" value="F:acyltransferase activity, transferring groups other than amino-acyl groups"/>
    <property type="evidence" value="ECO:0007669"/>
    <property type="project" value="InterPro"/>
</dbReference>
<feature type="transmembrane region" description="Helical" evidence="1">
    <location>
        <begin position="159"/>
        <end position="183"/>
    </location>
</feature>
<dbReference type="RefSeq" id="WP_140623443.1">
    <property type="nucleotide sequence ID" value="NZ_VFRQ01000013.1"/>
</dbReference>
<feature type="transmembrane region" description="Helical" evidence="1">
    <location>
        <begin position="126"/>
        <end position="147"/>
    </location>
</feature>
<feature type="transmembrane region" description="Helical" evidence="1">
    <location>
        <begin position="95"/>
        <end position="114"/>
    </location>
</feature>
<feature type="transmembrane region" description="Helical" evidence="1">
    <location>
        <begin position="281"/>
        <end position="305"/>
    </location>
</feature>
<dbReference type="PANTHER" id="PTHR36927">
    <property type="entry name" value="BLR4337 PROTEIN"/>
    <property type="match status" value="1"/>
</dbReference>
<accession>A0A501W2U6</accession>
<feature type="transmembrane region" description="Helical" evidence="1">
    <location>
        <begin position="195"/>
        <end position="215"/>
    </location>
</feature>
<keyword evidence="3" id="KW-0808">Transferase</keyword>
<dbReference type="OrthoDB" id="9809782at2"/>
<evidence type="ECO:0000313" key="4">
    <source>
        <dbReference type="Proteomes" id="UP000316727"/>
    </source>
</evidence>
<name>A0A501W2U6_9BACT</name>
<feature type="transmembrane region" description="Helical" evidence="1">
    <location>
        <begin position="311"/>
        <end position="330"/>
    </location>
</feature>
<keyword evidence="1" id="KW-1133">Transmembrane helix</keyword>
<evidence type="ECO:0000259" key="2">
    <source>
        <dbReference type="Pfam" id="PF01757"/>
    </source>
</evidence>
<dbReference type="InterPro" id="IPR002656">
    <property type="entry name" value="Acyl_transf_3_dom"/>
</dbReference>
<comment type="caution">
    <text evidence="3">The sequence shown here is derived from an EMBL/GenBank/DDBJ whole genome shotgun (WGS) entry which is preliminary data.</text>
</comment>
<feature type="transmembrane region" description="Helical" evidence="1">
    <location>
        <begin position="227"/>
        <end position="244"/>
    </location>
</feature>
<keyword evidence="1" id="KW-0812">Transmembrane</keyword>
<dbReference type="Proteomes" id="UP000316727">
    <property type="component" value="Unassembled WGS sequence"/>
</dbReference>
<feature type="domain" description="Acyltransferase 3" evidence="2">
    <location>
        <begin position="7"/>
        <end position="330"/>
    </location>
</feature>
<dbReference type="InterPro" id="IPR050623">
    <property type="entry name" value="Glucan_succinyl_AcylTrfase"/>
</dbReference>
<organism evidence="3 4">
    <name type="scientific">Pontibacter mangrovi</name>
    <dbReference type="NCBI Taxonomy" id="2589816"/>
    <lineage>
        <taxon>Bacteria</taxon>
        <taxon>Pseudomonadati</taxon>
        <taxon>Bacteroidota</taxon>
        <taxon>Cytophagia</taxon>
        <taxon>Cytophagales</taxon>
        <taxon>Hymenobacteraceae</taxon>
        <taxon>Pontibacter</taxon>
    </lineage>
</organism>
<keyword evidence="3" id="KW-0012">Acyltransferase</keyword>
<feature type="transmembrane region" description="Helical" evidence="1">
    <location>
        <begin position="56"/>
        <end position="74"/>
    </location>
</feature>
<sequence length="384" mass="44242">MMPERRYDIDWLRVIAIGLLLIYHIAIVFQPWAMFIGFVKSDELMPDLWTPMTMLNVWRIPLLFFVSGMGVYFATRKRNWRALLLERAKRILVPFLFGMVAISPLHIFLFQRYYHMPLQYMAHPSHLWFLGNIFVYVLLLSPLFFYLKKEAGGRFMKSLSAVLGNPFGPLLITVFFVLEALLLKPAIFEMYVQTWHGFFLGLLAFFFGFLFVYSGKPFWQTVLKWRWLYLALAVSLYAIRFLVLNLNAPGYLMAVESNCWILAVFGFGYKHLNKPGAALSYLSQAAYPVYIIHMFVLYAGATLILPLELPVVLKFVTIVAFTAAGCYLLYEFVIRRVSFLGPLFGLKWTYKKKAKAKVAAEDMVLKSLCDDSQKGGLNSAGMHP</sequence>
<keyword evidence="4" id="KW-1185">Reference proteome</keyword>